<gene>
    <name evidence="2" type="ORF">ACFFF6_19695</name>
</gene>
<dbReference type="SMART" id="SM00871">
    <property type="entry name" value="AraC_E_bind"/>
    <property type="match status" value="1"/>
</dbReference>
<dbReference type="EMBL" id="JBHLSV010000046">
    <property type="protein sequence ID" value="MFC0676176.1"/>
    <property type="molecule type" value="Genomic_DNA"/>
</dbReference>
<evidence type="ECO:0000313" key="2">
    <source>
        <dbReference type="EMBL" id="MFC0676176.1"/>
    </source>
</evidence>
<sequence length="175" mass="18719">MSPLPEPYLPAEPLSACRVAEAPAVLTAVVRKQGYPMYEMPALMDGTFSHLADALAEVGVTPIGPAFSLHHRAPVDTADLEVGFPVDRALEAPLMLESGLLVEASQLPAGRVGLISYVGGYGGLGEAWGRFTQSIGDSAEQMTYPFWEFYVTEPSPEADPATMRTDLVSLLEPRA</sequence>
<evidence type="ECO:0000313" key="3">
    <source>
        <dbReference type="Proteomes" id="UP001589793"/>
    </source>
</evidence>
<proteinExistence type="predicted"/>
<dbReference type="RefSeq" id="WP_376983227.1">
    <property type="nucleotide sequence ID" value="NZ_JBHLSV010000046.1"/>
</dbReference>
<keyword evidence="3" id="KW-1185">Reference proteome</keyword>
<feature type="domain" description="AraC effector-binding" evidence="1">
    <location>
        <begin position="15"/>
        <end position="172"/>
    </location>
</feature>
<protein>
    <submittedName>
        <fullName evidence="2">Transcriptional regulator</fullName>
    </submittedName>
</protein>
<dbReference type="InterPro" id="IPR011256">
    <property type="entry name" value="Reg_factor_effector_dom_sf"/>
</dbReference>
<organism evidence="2 3">
    <name type="scientific">Brachybacterium hainanense</name>
    <dbReference type="NCBI Taxonomy" id="1541174"/>
    <lineage>
        <taxon>Bacteria</taxon>
        <taxon>Bacillati</taxon>
        <taxon>Actinomycetota</taxon>
        <taxon>Actinomycetes</taxon>
        <taxon>Micrococcales</taxon>
        <taxon>Dermabacteraceae</taxon>
        <taxon>Brachybacterium</taxon>
    </lineage>
</organism>
<dbReference type="InterPro" id="IPR010499">
    <property type="entry name" value="AraC_E-bd"/>
</dbReference>
<comment type="caution">
    <text evidence="2">The sequence shown here is derived from an EMBL/GenBank/DDBJ whole genome shotgun (WGS) entry which is preliminary data.</text>
</comment>
<dbReference type="Proteomes" id="UP001589793">
    <property type="component" value="Unassembled WGS sequence"/>
</dbReference>
<dbReference type="SUPFAM" id="SSF55136">
    <property type="entry name" value="Probable bacterial effector-binding domain"/>
    <property type="match status" value="1"/>
</dbReference>
<evidence type="ECO:0000259" key="1">
    <source>
        <dbReference type="SMART" id="SM00871"/>
    </source>
</evidence>
<accession>A0ABV6RGP8</accession>
<dbReference type="Gene3D" id="3.20.80.10">
    <property type="entry name" value="Regulatory factor, effector binding domain"/>
    <property type="match status" value="1"/>
</dbReference>
<reference evidence="2 3" key="1">
    <citation type="submission" date="2024-09" db="EMBL/GenBank/DDBJ databases">
        <authorList>
            <person name="Sun Q."/>
            <person name="Mori K."/>
        </authorList>
    </citation>
    <scope>NUCLEOTIDE SEQUENCE [LARGE SCALE GENOMIC DNA]</scope>
    <source>
        <strain evidence="2 3">CICC 10874</strain>
    </source>
</reference>
<name>A0ABV6RGP8_9MICO</name>